<dbReference type="Pfam" id="PF00892">
    <property type="entry name" value="EamA"/>
    <property type="match status" value="2"/>
</dbReference>
<organism evidence="9">
    <name type="scientific">Alkalihalobacillus alcalophilus ATCC 27647 = CGMCC 1.3604</name>
    <dbReference type="NCBI Taxonomy" id="1218173"/>
    <lineage>
        <taxon>Bacteria</taxon>
        <taxon>Bacillati</taxon>
        <taxon>Bacillota</taxon>
        <taxon>Bacilli</taxon>
        <taxon>Bacillales</taxon>
        <taxon>Bacillaceae</taxon>
        <taxon>Alkalihalobacillus</taxon>
    </lineage>
</organism>
<feature type="transmembrane region" description="Helical" evidence="7">
    <location>
        <begin position="215"/>
        <end position="239"/>
    </location>
</feature>
<feature type="transmembrane region" description="Helical" evidence="7">
    <location>
        <begin position="64"/>
        <end position="86"/>
    </location>
</feature>
<feature type="transmembrane region" description="Helical" evidence="7">
    <location>
        <begin position="92"/>
        <end position="114"/>
    </location>
</feature>
<protein>
    <submittedName>
        <fullName evidence="9">Drug/putative metabolite transporter</fullName>
    </submittedName>
</protein>
<dbReference type="EMBL" id="JX399578">
    <property type="protein sequence ID" value="AFV26001.1"/>
    <property type="molecule type" value="Genomic_DNA"/>
</dbReference>
<feature type="transmembrane region" description="Helical" evidence="7">
    <location>
        <begin position="5"/>
        <end position="25"/>
    </location>
</feature>
<feature type="transmembrane region" description="Helical" evidence="7">
    <location>
        <begin position="150"/>
        <end position="175"/>
    </location>
</feature>
<feature type="transmembrane region" description="Helical" evidence="7">
    <location>
        <begin position="187"/>
        <end position="209"/>
    </location>
</feature>
<keyword evidence="3" id="KW-1003">Cell membrane</keyword>
<accession>K4MJ18</accession>
<keyword evidence="5 7" id="KW-1133">Transmembrane helix</keyword>
<evidence type="ECO:0000259" key="8">
    <source>
        <dbReference type="Pfam" id="PF00892"/>
    </source>
</evidence>
<evidence type="ECO:0000256" key="2">
    <source>
        <dbReference type="ARBA" id="ARBA00007362"/>
    </source>
</evidence>
<dbReference type="AlphaFoldDB" id="K4MJ18"/>
<feature type="transmembrane region" description="Helical" evidence="7">
    <location>
        <begin position="251"/>
        <end position="269"/>
    </location>
</feature>
<feature type="transmembrane region" description="Helical" evidence="7">
    <location>
        <begin position="126"/>
        <end position="144"/>
    </location>
</feature>
<feature type="domain" description="EamA" evidence="8">
    <location>
        <begin position="155"/>
        <end position="292"/>
    </location>
</feature>
<evidence type="ECO:0000256" key="6">
    <source>
        <dbReference type="ARBA" id="ARBA00023136"/>
    </source>
</evidence>
<dbReference type="PANTHER" id="PTHR32322:SF18">
    <property type="entry name" value="S-ADENOSYLMETHIONINE_S-ADENOSYLHOMOCYSTEINE TRANSPORTER"/>
    <property type="match status" value="1"/>
</dbReference>
<dbReference type="PANTHER" id="PTHR32322">
    <property type="entry name" value="INNER MEMBRANE TRANSPORTER"/>
    <property type="match status" value="1"/>
</dbReference>
<sequence length="310" mass="33928">MKQGFWFVAIGAAFWGINPIFRMLLLDTFTSAQIVLLEHVLLLVIAVPLLWANRADLKSVKFKHLGAIIFIAWGGSALATILFTLGLTYGEINVVLLLQQLQPLFAIFLARIILKEALPRHFSTAVIIALMGTYLLTFGFHFPFGSMGDFFQAASLLSIAAAALWGGSTVMGRYLLNDMKYETVTALRFIVALPLLIMIVAFQGAAWSLPATTGASAIIFINLAASALIPGLLSILIYYRGLANTKASLATIAELSFPTVALIINWLVFNEVVSVAQFIGFLLIWSTMYFLSIQKQPTPTQRIPEPLTSP</sequence>
<name>K4MJ18_ALKAL</name>
<evidence type="ECO:0000256" key="5">
    <source>
        <dbReference type="ARBA" id="ARBA00022989"/>
    </source>
</evidence>
<evidence type="ECO:0000256" key="7">
    <source>
        <dbReference type="SAM" id="Phobius"/>
    </source>
</evidence>
<dbReference type="InterPro" id="IPR000620">
    <property type="entry name" value="EamA_dom"/>
</dbReference>
<dbReference type="InterPro" id="IPR037185">
    <property type="entry name" value="EmrE-like"/>
</dbReference>
<proteinExistence type="inferred from homology"/>
<dbReference type="InterPro" id="IPR050638">
    <property type="entry name" value="AA-Vitamin_Transporters"/>
</dbReference>
<feature type="transmembrane region" description="Helical" evidence="7">
    <location>
        <begin position="275"/>
        <end position="293"/>
    </location>
</feature>
<comment type="similarity">
    <text evidence="2">Belongs to the EamA transporter family.</text>
</comment>
<evidence type="ECO:0000313" key="9">
    <source>
        <dbReference type="EMBL" id="AFV26001.1"/>
    </source>
</evidence>
<comment type="subcellular location">
    <subcellularLocation>
        <location evidence="1">Cell membrane</location>
        <topology evidence="1">Multi-pass membrane protein</topology>
    </subcellularLocation>
</comment>
<feature type="domain" description="EamA" evidence="8">
    <location>
        <begin position="4"/>
        <end position="137"/>
    </location>
</feature>
<keyword evidence="6 7" id="KW-0472">Membrane</keyword>
<evidence type="ECO:0000256" key="1">
    <source>
        <dbReference type="ARBA" id="ARBA00004651"/>
    </source>
</evidence>
<dbReference type="SUPFAM" id="SSF103481">
    <property type="entry name" value="Multidrug resistance efflux transporter EmrE"/>
    <property type="match status" value="2"/>
</dbReference>
<evidence type="ECO:0000256" key="4">
    <source>
        <dbReference type="ARBA" id="ARBA00022692"/>
    </source>
</evidence>
<feature type="transmembrane region" description="Helical" evidence="7">
    <location>
        <begin position="31"/>
        <end position="52"/>
    </location>
</feature>
<gene>
    <name evidence="9" type="ORF">BalcAV4184</name>
</gene>
<evidence type="ECO:0000256" key="3">
    <source>
        <dbReference type="ARBA" id="ARBA00022475"/>
    </source>
</evidence>
<reference evidence="9" key="1">
    <citation type="submission" date="2012-07" db="EMBL/GenBank/DDBJ databases">
        <title>A Draft Genome for Bacillus alcalophilus strain ATCC 27647.</title>
        <authorList>
            <person name="Attie O."/>
            <person name="Jayaprakash A."/>
            <person name="Sachidanandam R."/>
            <person name="Shah H."/>
            <person name="Paulsen I."/>
            <person name="Morino M."/>
            <person name="Ito M."/>
            <person name="Krulwich T."/>
        </authorList>
    </citation>
    <scope>NUCLEOTIDE SEQUENCE</scope>
    <source>
        <strain evidence="9">ATCC 27647</strain>
    </source>
</reference>
<keyword evidence="4 7" id="KW-0812">Transmembrane</keyword>
<dbReference type="GO" id="GO:0005886">
    <property type="term" value="C:plasma membrane"/>
    <property type="evidence" value="ECO:0007669"/>
    <property type="project" value="UniProtKB-SubCell"/>
</dbReference>